<sequence length="263" mass="27980">MKIALTIAGSDSGAGAGIQADLKTFAACGVYGINVITALTAQNTQGVFGIFPVKPEFISRQLEVLLKDMGCQAAKTGMLFNRQVIEAVAHDIRKHKIEPLVVDPVMVAKGGHSLLQPEAEAAIVSCLFPLAFLVTPNLDEAKRIAKMKAIAGIDQMKEAAFKISVLGPRQVLIKGGHLPGSATDLLFDGKKFTVLEAPRSHTSNNHGTGCTYSAAITAFLARGEKIDSAVAKAKRYVTGGIQHSLSIGHGHGPLDHFWEMEKK</sequence>
<keyword evidence="4" id="KW-0547">Nucleotide-binding</keyword>
<dbReference type="InterPro" id="IPR004399">
    <property type="entry name" value="HMP/HMP-P_kinase_dom"/>
</dbReference>
<keyword evidence="6" id="KW-0067">ATP-binding</keyword>
<dbReference type="Pfam" id="PF08543">
    <property type="entry name" value="Phos_pyr_kin"/>
    <property type="match status" value="1"/>
</dbReference>
<dbReference type="Gene3D" id="3.40.1190.20">
    <property type="match status" value="1"/>
</dbReference>
<organism evidence="8 9">
    <name type="scientific">candidate division TA06 bacterium</name>
    <dbReference type="NCBI Taxonomy" id="2250710"/>
    <lineage>
        <taxon>Bacteria</taxon>
        <taxon>Bacteria division TA06</taxon>
    </lineage>
</organism>
<evidence type="ECO:0000256" key="2">
    <source>
        <dbReference type="ARBA" id="ARBA00012135"/>
    </source>
</evidence>
<protein>
    <recommendedName>
        <fullName evidence="2">hydroxymethylpyrimidine kinase</fullName>
        <ecNumber evidence="2">2.7.1.49</ecNumber>
    </recommendedName>
</protein>
<proteinExistence type="predicted"/>
<keyword evidence="5 8" id="KW-0418">Kinase</keyword>
<comment type="pathway">
    <text evidence="1">Cofactor biosynthesis; thiamine diphosphate biosynthesis.</text>
</comment>
<dbReference type="GO" id="GO:0005524">
    <property type="term" value="F:ATP binding"/>
    <property type="evidence" value="ECO:0007669"/>
    <property type="project" value="UniProtKB-KW"/>
</dbReference>
<accession>A0A933I7S3</accession>
<dbReference type="Proteomes" id="UP000736328">
    <property type="component" value="Unassembled WGS sequence"/>
</dbReference>
<dbReference type="InterPro" id="IPR013749">
    <property type="entry name" value="PM/HMP-P_kinase-1"/>
</dbReference>
<dbReference type="EMBL" id="JACQXR010000039">
    <property type="protein sequence ID" value="MBI4726202.1"/>
    <property type="molecule type" value="Genomic_DNA"/>
</dbReference>
<keyword evidence="3 8" id="KW-0808">Transferase</keyword>
<dbReference type="InterPro" id="IPR029056">
    <property type="entry name" value="Ribokinase-like"/>
</dbReference>
<evidence type="ECO:0000259" key="7">
    <source>
        <dbReference type="Pfam" id="PF08543"/>
    </source>
</evidence>
<name>A0A933I7S3_UNCT6</name>
<dbReference type="GO" id="GO:0005829">
    <property type="term" value="C:cytosol"/>
    <property type="evidence" value="ECO:0007669"/>
    <property type="project" value="TreeGrafter"/>
</dbReference>
<dbReference type="GO" id="GO:0009228">
    <property type="term" value="P:thiamine biosynthetic process"/>
    <property type="evidence" value="ECO:0007669"/>
    <property type="project" value="InterPro"/>
</dbReference>
<evidence type="ECO:0000256" key="3">
    <source>
        <dbReference type="ARBA" id="ARBA00022679"/>
    </source>
</evidence>
<dbReference type="CDD" id="cd01169">
    <property type="entry name" value="HMPP_kinase"/>
    <property type="match status" value="1"/>
</dbReference>
<comment type="caution">
    <text evidence="8">The sequence shown here is derived from an EMBL/GenBank/DDBJ whole genome shotgun (WGS) entry which is preliminary data.</text>
</comment>
<evidence type="ECO:0000256" key="5">
    <source>
        <dbReference type="ARBA" id="ARBA00022777"/>
    </source>
</evidence>
<dbReference type="SUPFAM" id="SSF53613">
    <property type="entry name" value="Ribokinase-like"/>
    <property type="match status" value="1"/>
</dbReference>
<dbReference type="GO" id="GO:0008972">
    <property type="term" value="F:phosphomethylpyrimidine kinase activity"/>
    <property type="evidence" value="ECO:0007669"/>
    <property type="project" value="InterPro"/>
</dbReference>
<gene>
    <name evidence="8" type="primary">thiD</name>
    <name evidence="8" type="ORF">HY768_03085</name>
</gene>
<dbReference type="EC" id="2.7.1.49" evidence="2"/>
<dbReference type="NCBIfam" id="TIGR00097">
    <property type="entry name" value="HMP-P_kinase"/>
    <property type="match status" value="1"/>
</dbReference>
<evidence type="ECO:0000256" key="1">
    <source>
        <dbReference type="ARBA" id="ARBA00004948"/>
    </source>
</evidence>
<dbReference type="PANTHER" id="PTHR20858:SF17">
    <property type="entry name" value="HYDROXYMETHYLPYRIMIDINE_PHOSPHOMETHYLPYRIMIDINE KINASE THI20-RELATED"/>
    <property type="match status" value="1"/>
</dbReference>
<evidence type="ECO:0000256" key="6">
    <source>
        <dbReference type="ARBA" id="ARBA00022840"/>
    </source>
</evidence>
<dbReference type="PANTHER" id="PTHR20858">
    <property type="entry name" value="PHOSPHOMETHYLPYRIMIDINE KINASE"/>
    <property type="match status" value="1"/>
</dbReference>
<dbReference type="AlphaFoldDB" id="A0A933I7S3"/>
<dbReference type="GO" id="GO:0008902">
    <property type="term" value="F:hydroxymethylpyrimidine kinase activity"/>
    <property type="evidence" value="ECO:0007669"/>
    <property type="project" value="UniProtKB-EC"/>
</dbReference>
<dbReference type="FunFam" id="3.40.1190.20:FF:000003">
    <property type="entry name" value="Phosphomethylpyrimidine kinase ThiD"/>
    <property type="match status" value="1"/>
</dbReference>
<evidence type="ECO:0000313" key="8">
    <source>
        <dbReference type="EMBL" id="MBI4726202.1"/>
    </source>
</evidence>
<evidence type="ECO:0000256" key="4">
    <source>
        <dbReference type="ARBA" id="ARBA00022741"/>
    </source>
</evidence>
<evidence type="ECO:0000313" key="9">
    <source>
        <dbReference type="Proteomes" id="UP000736328"/>
    </source>
</evidence>
<feature type="domain" description="Pyridoxamine kinase/Phosphomethylpyrimidine kinase" evidence="7">
    <location>
        <begin position="11"/>
        <end position="255"/>
    </location>
</feature>
<reference evidence="8" key="1">
    <citation type="submission" date="2020-07" db="EMBL/GenBank/DDBJ databases">
        <title>Huge and variable diversity of episymbiotic CPR bacteria and DPANN archaea in groundwater ecosystems.</title>
        <authorList>
            <person name="He C.Y."/>
            <person name="Keren R."/>
            <person name="Whittaker M."/>
            <person name="Farag I.F."/>
            <person name="Doudna J."/>
            <person name="Cate J.H.D."/>
            <person name="Banfield J.F."/>
        </authorList>
    </citation>
    <scope>NUCLEOTIDE SEQUENCE</scope>
    <source>
        <strain evidence="8">NC_groundwater_1520_Pr4_B-0.1um_53_5</strain>
    </source>
</reference>